<feature type="region of interest" description="Disordered" evidence="1">
    <location>
        <begin position="310"/>
        <end position="331"/>
    </location>
</feature>
<dbReference type="EMBL" id="VSSQ01002647">
    <property type="protein sequence ID" value="MPM16628.1"/>
    <property type="molecule type" value="Genomic_DNA"/>
</dbReference>
<reference evidence="2" key="1">
    <citation type="submission" date="2019-08" db="EMBL/GenBank/DDBJ databases">
        <authorList>
            <person name="Kucharzyk K."/>
            <person name="Murdoch R.W."/>
            <person name="Higgins S."/>
            <person name="Loffler F."/>
        </authorList>
    </citation>
    <scope>NUCLEOTIDE SEQUENCE</scope>
</reference>
<comment type="caution">
    <text evidence="2">The sequence shown here is derived from an EMBL/GenBank/DDBJ whole genome shotgun (WGS) entry which is preliminary data.</text>
</comment>
<feature type="region of interest" description="Disordered" evidence="1">
    <location>
        <begin position="151"/>
        <end position="185"/>
    </location>
</feature>
<organism evidence="2">
    <name type="scientific">bioreactor metagenome</name>
    <dbReference type="NCBI Taxonomy" id="1076179"/>
    <lineage>
        <taxon>unclassified sequences</taxon>
        <taxon>metagenomes</taxon>
        <taxon>ecological metagenomes</taxon>
    </lineage>
</organism>
<feature type="compositionally biased region" description="Basic and acidic residues" evidence="1">
    <location>
        <begin position="156"/>
        <end position="181"/>
    </location>
</feature>
<dbReference type="AlphaFoldDB" id="A0A644XLK6"/>
<name>A0A644XLK6_9ZZZZ</name>
<proteinExistence type="predicted"/>
<evidence type="ECO:0000313" key="2">
    <source>
        <dbReference type="EMBL" id="MPM16628.1"/>
    </source>
</evidence>
<accession>A0A644XLK6</accession>
<evidence type="ECO:0000256" key="1">
    <source>
        <dbReference type="SAM" id="MobiDB-lite"/>
    </source>
</evidence>
<protein>
    <submittedName>
        <fullName evidence="2">Uncharacterized protein</fullName>
    </submittedName>
</protein>
<sequence>MVGPGHVPIVPGAVSAAVDVVPDAGHAFEPAVLPQRAAVGAHPVVRCEGHPALGGVGSAVDDVEHLETTPGQVGLRGEVIRPGPRGPGAGHVCQVAPGVRAVARPHQGFRGLGRSAAVMTRAAALRVRTTALAGAEVGGHDTPSQAVTRLVPGRTAGHEEARPEGRRGFDQKRTRPEEVRSGESGQCGVVVRLGGDLGDQLGVQHGAVGVDHDDGPGQQPLHAAVGELDAEGGAEVGAERGAGHDVVEALGAAEAARRERQVGGRADHDGVLEAGGQLVEPAHRRGAHRGVDAGEDVEDDALAAEGLGGQLGQVRPGEAGGGCLAPDDGELPHRVDRGALECSGCHAL</sequence>
<gene>
    <name evidence="2" type="ORF">SDC9_63009</name>
</gene>